<name>A0AA40K9J8_9PEZI</name>
<organism evidence="2 3">
    <name type="scientific">Schizothecium vesticola</name>
    <dbReference type="NCBI Taxonomy" id="314040"/>
    <lineage>
        <taxon>Eukaryota</taxon>
        <taxon>Fungi</taxon>
        <taxon>Dikarya</taxon>
        <taxon>Ascomycota</taxon>
        <taxon>Pezizomycotina</taxon>
        <taxon>Sordariomycetes</taxon>
        <taxon>Sordariomycetidae</taxon>
        <taxon>Sordariales</taxon>
        <taxon>Schizotheciaceae</taxon>
        <taxon>Schizothecium</taxon>
    </lineage>
</organism>
<accession>A0AA40K9J8</accession>
<comment type="caution">
    <text evidence="2">The sequence shown here is derived from an EMBL/GenBank/DDBJ whole genome shotgun (WGS) entry which is preliminary data.</text>
</comment>
<dbReference type="Proteomes" id="UP001172155">
    <property type="component" value="Unassembled WGS sequence"/>
</dbReference>
<protein>
    <submittedName>
        <fullName evidence="2">Heterokaryon incompatibility protein-domain-containing protein</fullName>
    </submittedName>
</protein>
<reference evidence="2" key="1">
    <citation type="submission" date="2023-06" db="EMBL/GenBank/DDBJ databases">
        <title>Genome-scale phylogeny and comparative genomics of the fungal order Sordariales.</title>
        <authorList>
            <consortium name="Lawrence Berkeley National Laboratory"/>
            <person name="Hensen N."/>
            <person name="Bonometti L."/>
            <person name="Westerberg I."/>
            <person name="Brannstrom I.O."/>
            <person name="Guillou S."/>
            <person name="Cros-Aarteil S."/>
            <person name="Calhoun S."/>
            <person name="Haridas S."/>
            <person name="Kuo A."/>
            <person name="Mondo S."/>
            <person name="Pangilinan J."/>
            <person name="Riley R."/>
            <person name="LaButti K."/>
            <person name="Andreopoulos B."/>
            <person name="Lipzen A."/>
            <person name="Chen C."/>
            <person name="Yanf M."/>
            <person name="Daum C."/>
            <person name="Ng V."/>
            <person name="Clum A."/>
            <person name="Steindorff A."/>
            <person name="Ohm R."/>
            <person name="Martin F."/>
            <person name="Silar P."/>
            <person name="Natvig D."/>
            <person name="Lalanne C."/>
            <person name="Gautier V."/>
            <person name="Ament-velasquez S.L."/>
            <person name="Kruys A."/>
            <person name="Hutchinson M.I."/>
            <person name="Powell A.J."/>
            <person name="Barry K."/>
            <person name="Miller A.N."/>
            <person name="Grigoriev I.V."/>
            <person name="Debuchy R."/>
            <person name="Gladieux P."/>
            <person name="Thoren M.H."/>
            <person name="Johannesson H."/>
        </authorList>
    </citation>
    <scope>NUCLEOTIDE SEQUENCE</scope>
    <source>
        <strain evidence="2">SMH3187-1</strain>
    </source>
</reference>
<dbReference type="PANTHER" id="PTHR33112">
    <property type="entry name" value="DOMAIN PROTEIN, PUTATIVE-RELATED"/>
    <property type="match status" value="1"/>
</dbReference>
<evidence type="ECO:0000313" key="3">
    <source>
        <dbReference type="Proteomes" id="UP001172155"/>
    </source>
</evidence>
<dbReference type="EMBL" id="JAUKUD010000002">
    <property type="protein sequence ID" value="KAK0750870.1"/>
    <property type="molecule type" value="Genomic_DNA"/>
</dbReference>
<dbReference type="InterPro" id="IPR010730">
    <property type="entry name" value="HET"/>
</dbReference>
<keyword evidence="3" id="KW-1185">Reference proteome</keyword>
<gene>
    <name evidence="2" type="ORF">B0T18DRAFT_485601</name>
</gene>
<dbReference type="PANTHER" id="PTHR33112:SF16">
    <property type="entry name" value="HETEROKARYON INCOMPATIBILITY DOMAIN-CONTAINING PROTEIN"/>
    <property type="match status" value="1"/>
</dbReference>
<dbReference type="Pfam" id="PF06985">
    <property type="entry name" value="HET"/>
    <property type="match status" value="1"/>
</dbReference>
<dbReference type="AlphaFoldDB" id="A0AA40K9J8"/>
<evidence type="ECO:0000313" key="2">
    <source>
        <dbReference type="EMBL" id="KAK0750870.1"/>
    </source>
</evidence>
<sequence>MHLARGLGFRYLWVDALCILQDNADERRRLIHGMGGIYGGAACTIICAAGANADSGLKGIWNTARQPLPFDEPVRLSGPRLKHFSVMVSKPSLDSEVRQSHWNTRGWTYQEVCLSSRSLYFTAGEVFFSCFFCHNREGYELRDGSPANLQIMAKSSPLWEGRHASLMASIVEKVHFHSLPSKPNYVNFAVYRTVVQDYTKRELTLSSDVINAFQGIFNRFIDPGKTYLTLVHEAQCIPPRFLHLALLWYPISGSARRCSAAQSTTPSKFSSWSWTSWHGPVTFIPANVTLGTGAVWNNDLASRDPKNAGCLIQASGLPQPSFPPSASSFSKMAATKILSLSSSAAGQLAEEIAQSRESSCPPVGIGVLELSVPVLLGSAVRLSSSPVPGWRTLSLCHAKRKDSPNGWFKLDQDSGTATSPHSYLAVAVSRNGTVGVVGVAENDDGPNERRTISREDLGFYHAVVVSAIYEFDNDLDITDPTSFYAPLAHCIVQHPFLSVLVMDRNTDKAYYQRAPHIDLSQHISILPPILDITDAAKHSAIQSLLASNLDRPFTHTIPPWRVLVTPLPRTPLKPSSCILTFSYSHSILDGPSGLSFNHTYDAEQGGGAGH</sequence>
<feature type="domain" description="Heterokaryon incompatibility" evidence="1">
    <location>
        <begin position="2"/>
        <end position="111"/>
    </location>
</feature>
<evidence type="ECO:0000259" key="1">
    <source>
        <dbReference type="Pfam" id="PF06985"/>
    </source>
</evidence>
<proteinExistence type="predicted"/>